<evidence type="ECO:0000313" key="8">
    <source>
        <dbReference type="EMBL" id="CAI6370605.1"/>
    </source>
</evidence>
<dbReference type="InterPro" id="IPR021896">
    <property type="entry name" value="THAP9-like_HTH"/>
</dbReference>
<dbReference type="InterPro" id="IPR006612">
    <property type="entry name" value="THAP_Znf"/>
</dbReference>
<keyword evidence="1" id="KW-0479">Metal-binding</keyword>
<dbReference type="SMART" id="SM00692">
    <property type="entry name" value="DM3"/>
    <property type="match status" value="1"/>
</dbReference>
<evidence type="ECO:0000256" key="4">
    <source>
        <dbReference type="ARBA" id="ARBA00023125"/>
    </source>
</evidence>
<dbReference type="EMBL" id="CARXXK010000449">
    <property type="protein sequence ID" value="CAI6370605.1"/>
    <property type="molecule type" value="Genomic_DNA"/>
</dbReference>
<dbReference type="Pfam" id="PF12017">
    <property type="entry name" value="Tnp_P_element"/>
    <property type="match status" value="1"/>
</dbReference>
<dbReference type="PANTHER" id="PTHR47577:SF2">
    <property type="entry name" value="THAP DOMAIN CONTAINING 9"/>
    <property type="match status" value="1"/>
</dbReference>
<dbReference type="AlphaFoldDB" id="A0AAV0XQ37"/>
<dbReference type="Proteomes" id="UP001160148">
    <property type="component" value="Unassembled WGS sequence"/>
</dbReference>
<dbReference type="Pfam" id="PF21789">
    <property type="entry name" value="TNP-like_RNaseH_C"/>
    <property type="match status" value="1"/>
</dbReference>
<dbReference type="SUPFAM" id="SSF57716">
    <property type="entry name" value="Glucocorticoid receptor-like (DNA-binding domain)"/>
    <property type="match status" value="1"/>
</dbReference>
<dbReference type="PANTHER" id="PTHR47577">
    <property type="entry name" value="THAP DOMAIN-CONTAINING PROTEIN 6"/>
    <property type="match status" value="1"/>
</dbReference>
<comment type="caution">
    <text evidence="8">The sequence shown here is derived from an EMBL/GenBank/DDBJ whole genome shotgun (WGS) entry which is preliminary data.</text>
</comment>
<evidence type="ECO:0000256" key="5">
    <source>
        <dbReference type="PROSITE-ProRule" id="PRU00309"/>
    </source>
</evidence>
<evidence type="ECO:0000259" key="7">
    <source>
        <dbReference type="PROSITE" id="PS50950"/>
    </source>
</evidence>
<dbReference type="Pfam" id="PF21787">
    <property type="entry name" value="TNP-like_RNaseH_N"/>
    <property type="match status" value="1"/>
</dbReference>
<evidence type="ECO:0000256" key="6">
    <source>
        <dbReference type="SAM" id="MobiDB-lite"/>
    </source>
</evidence>
<evidence type="ECO:0000256" key="1">
    <source>
        <dbReference type="ARBA" id="ARBA00022723"/>
    </source>
</evidence>
<keyword evidence="2 5" id="KW-0863">Zinc-finger</keyword>
<dbReference type="InterPro" id="IPR038441">
    <property type="entry name" value="THAP_Znf_sf"/>
</dbReference>
<gene>
    <name evidence="8" type="ORF">MEUPH1_LOCUS24711</name>
</gene>
<sequence>MPRLCVVCKKYEIKGSEKSFHSFPKNKDRQQLWLKVCNIKWYSPSYKICQDHFLPENYLPSGYLKNNAVPFVISTRRTDYEPLDYEGKSSSCQSPMKRSCVEPRASTSTDYEPLDYEGKSSSYQSPMKRKVLNANSIGLLSPSHFRTPRKARRHLDMVKKLYREKQIQNFNLKKKVIRLTEKVHTYDDLVLKLHKKQFLTDNASVHLQSIGSESLRTLVELNLKGKKLPYTPEMRKFAITLQFYSNKAYNFVRKSFKNVLPHPKTISKWYKVVNGDPGFTQEAFQCIHEKAKNETVICNIVLDEMSIREKIEWDGTKMHGFVDMGTNIDTVNDNSVHAKNAFVFMAVGVNGHWKMPIGYFLVAGLNGNERSNLLKQCLVLMGDTGAKVHSITFDGAYSNGKMCSNLGASFDINDELSFSFKNPYNNEPIYVFYDACHMIKLIRNTLGDMGYLFNQEGKKISWNHIKMLYFKEKNEGLKVATKLTNKHIYYYNEKMNVKLATQVLSNSVGNGLKFCKSLGCDDFKDIDATAEFCFLMNDAFDILNCRSKYSKNPYCLALDEKQFEKYENFSKNFYNYVLGLRLPNGKTVVESGRKTGFVGLIKALQNVLKLYTCLKKKYSLAYLLSFKLSQDHIETFFSSVRQRGGFNNNPSCKEFKSAYKKLLVHSEISGSQYGNCVAILDSTKMSVVNVGLDCIINNDIEEDLNTVEQDHDYIQSLNRLTPFLEEVTSYIAGFVVKKIKNKITCDICHPFLIDSSNHNFKLINQKDRNNALIKPCHDVVEICNEAERTFRSFNVFLPNIKHKMFNKIKNKIYQKRNIFKELNDHCIGQQLFNSHRDQIISMAILTYLNIRFHHAAATTEKKNNISMRKKFTKIVLFRNE</sequence>
<protein>
    <recommendedName>
        <fullName evidence="7">THAP-type domain-containing protein</fullName>
    </recommendedName>
</protein>
<dbReference type="Gene3D" id="6.20.210.20">
    <property type="entry name" value="THAP domain"/>
    <property type="match status" value="1"/>
</dbReference>
<dbReference type="SMART" id="SM00980">
    <property type="entry name" value="THAP"/>
    <property type="match status" value="1"/>
</dbReference>
<dbReference type="InterPro" id="IPR048367">
    <property type="entry name" value="TNP-like_RNaseH_C"/>
</dbReference>
<dbReference type="InterPro" id="IPR048366">
    <property type="entry name" value="TNP-like_GBD"/>
</dbReference>
<keyword evidence="3" id="KW-0862">Zinc</keyword>
<organism evidence="8 9">
    <name type="scientific">Macrosiphum euphorbiae</name>
    <name type="common">potato aphid</name>
    <dbReference type="NCBI Taxonomy" id="13131"/>
    <lineage>
        <taxon>Eukaryota</taxon>
        <taxon>Metazoa</taxon>
        <taxon>Ecdysozoa</taxon>
        <taxon>Arthropoda</taxon>
        <taxon>Hexapoda</taxon>
        <taxon>Insecta</taxon>
        <taxon>Pterygota</taxon>
        <taxon>Neoptera</taxon>
        <taxon>Paraneoptera</taxon>
        <taxon>Hemiptera</taxon>
        <taxon>Sternorrhyncha</taxon>
        <taxon>Aphidomorpha</taxon>
        <taxon>Aphidoidea</taxon>
        <taxon>Aphididae</taxon>
        <taxon>Macrosiphini</taxon>
        <taxon>Macrosiphum</taxon>
    </lineage>
</organism>
<reference evidence="8 9" key="1">
    <citation type="submission" date="2023-01" db="EMBL/GenBank/DDBJ databases">
        <authorList>
            <person name="Whitehead M."/>
        </authorList>
    </citation>
    <scope>NUCLEOTIDE SEQUENCE [LARGE SCALE GENOMIC DNA]</scope>
</reference>
<feature type="domain" description="THAP-type" evidence="7">
    <location>
        <begin position="1"/>
        <end position="73"/>
    </location>
</feature>
<evidence type="ECO:0000256" key="2">
    <source>
        <dbReference type="ARBA" id="ARBA00022771"/>
    </source>
</evidence>
<dbReference type="Pfam" id="PF05485">
    <property type="entry name" value="THAP"/>
    <property type="match status" value="1"/>
</dbReference>
<keyword evidence="4 5" id="KW-0238">DNA-binding</keyword>
<dbReference type="InterPro" id="IPR048365">
    <property type="entry name" value="TNP-like_RNaseH_N"/>
</dbReference>
<dbReference type="Pfam" id="PF21788">
    <property type="entry name" value="TNP-like_GBD"/>
    <property type="match status" value="1"/>
</dbReference>
<dbReference type="GO" id="GO:0008270">
    <property type="term" value="F:zinc ion binding"/>
    <property type="evidence" value="ECO:0007669"/>
    <property type="project" value="UniProtKB-KW"/>
</dbReference>
<keyword evidence="9" id="KW-1185">Reference proteome</keyword>
<dbReference type="PROSITE" id="PS50950">
    <property type="entry name" value="ZF_THAP"/>
    <property type="match status" value="1"/>
</dbReference>
<feature type="region of interest" description="Disordered" evidence="6">
    <location>
        <begin position="94"/>
        <end position="122"/>
    </location>
</feature>
<evidence type="ECO:0000256" key="3">
    <source>
        <dbReference type="ARBA" id="ARBA00022833"/>
    </source>
</evidence>
<accession>A0AAV0XQ37</accession>
<proteinExistence type="predicted"/>
<dbReference type="GO" id="GO:0003677">
    <property type="term" value="F:DNA binding"/>
    <property type="evidence" value="ECO:0007669"/>
    <property type="project" value="UniProtKB-UniRule"/>
</dbReference>
<evidence type="ECO:0000313" key="9">
    <source>
        <dbReference type="Proteomes" id="UP001160148"/>
    </source>
</evidence>
<name>A0AAV0XQ37_9HEMI</name>